<dbReference type="InterPro" id="IPR013763">
    <property type="entry name" value="Cyclin-like_dom"/>
</dbReference>
<name>A0A1J4MP38_9CRYT</name>
<dbReference type="Proteomes" id="UP000186176">
    <property type="component" value="Unassembled WGS sequence"/>
</dbReference>
<dbReference type="Gene3D" id="1.10.472.10">
    <property type="entry name" value="Cyclin-like"/>
    <property type="match status" value="1"/>
</dbReference>
<sequence>MSFYPSESHHLKDWVFGSLDFLRTKRNEINEKARDNWKDVFRQISNESYEIDEMLLTSKEEETLISYYGRQLVEFCNHKQLPFVSKYNASILYQRFFTNQSVMDYDPRIIIFTSISLALKLEEYGLHFTLEKLFGDVPGLNIQEVFRHELIVCNTLRFHLYILNPRNTLEGLRLLYKKYYIDVLVVDEDLENPDNKKTYNKKNQLISLLTKVILKAETYVLMILHTLCFLIYTPSQISITLFDISARELNLPYSGDFLKKVLKEIHQANYLKSETETSHSSLSIIHSIRDLIIQTLETDRIAKERGHEHEEIETTRILDKLAKLQRRRNKEMKRRRKSSSQL</sequence>
<feature type="domain" description="Cyclin-like" evidence="1">
    <location>
        <begin position="70"/>
        <end position="154"/>
    </location>
</feature>
<evidence type="ECO:0000313" key="3">
    <source>
        <dbReference type="Proteomes" id="UP000186176"/>
    </source>
</evidence>
<proteinExistence type="predicted"/>
<organism evidence="2 3">
    <name type="scientific">Cryptosporidium ubiquitum</name>
    <dbReference type="NCBI Taxonomy" id="857276"/>
    <lineage>
        <taxon>Eukaryota</taxon>
        <taxon>Sar</taxon>
        <taxon>Alveolata</taxon>
        <taxon>Apicomplexa</taxon>
        <taxon>Conoidasida</taxon>
        <taxon>Coccidia</taxon>
        <taxon>Eucoccidiorida</taxon>
        <taxon>Eimeriorina</taxon>
        <taxon>Cryptosporidiidae</taxon>
        <taxon>Cryptosporidium</taxon>
    </lineage>
</organism>
<accession>A0A1J4MP38</accession>
<comment type="caution">
    <text evidence="2">The sequence shown here is derived from an EMBL/GenBank/DDBJ whole genome shotgun (WGS) entry which is preliminary data.</text>
</comment>
<dbReference type="SMART" id="SM00385">
    <property type="entry name" value="CYCLIN"/>
    <property type="match status" value="1"/>
</dbReference>
<dbReference type="SUPFAM" id="SSF47954">
    <property type="entry name" value="Cyclin-like"/>
    <property type="match status" value="1"/>
</dbReference>
<evidence type="ECO:0000313" key="2">
    <source>
        <dbReference type="EMBL" id="OII74772.1"/>
    </source>
</evidence>
<evidence type="ECO:0000259" key="1">
    <source>
        <dbReference type="SMART" id="SM00385"/>
    </source>
</evidence>
<dbReference type="OrthoDB" id="340962at2759"/>
<keyword evidence="3" id="KW-1185">Reference proteome</keyword>
<protein>
    <submittedName>
        <fullName evidence="2">Cyclin domain-containing protein</fullName>
    </submittedName>
</protein>
<reference evidence="2 3" key="1">
    <citation type="submission" date="2016-10" db="EMBL/GenBank/DDBJ databases">
        <title>Reductive evolution of mitochondrial metabolism and differential evolution of invasion-related proteins in Cryptosporidium.</title>
        <authorList>
            <person name="Liu S."/>
            <person name="Roellig D.M."/>
            <person name="Guo Y."/>
            <person name="Li N."/>
            <person name="Frace M.A."/>
            <person name="Tang K."/>
            <person name="Zhang L."/>
            <person name="Feng Y."/>
            <person name="Xiao L."/>
        </authorList>
    </citation>
    <scope>NUCLEOTIDE SEQUENCE [LARGE SCALE GENOMIC DNA]</scope>
    <source>
        <strain evidence="2">39726</strain>
    </source>
</reference>
<dbReference type="VEuPathDB" id="CryptoDB:cubi_00325"/>
<dbReference type="AlphaFoldDB" id="A0A1J4MP38"/>
<dbReference type="RefSeq" id="XP_028875918.1">
    <property type="nucleotide sequence ID" value="XM_029017339.1"/>
</dbReference>
<dbReference type="InterPro" id="IPR036915">
    <property type="entry name" value="Cyclin-like_sf"/>
</dbReference>
<dbReference type="EMBL" id="LRBP01000009">
    <property type="protein sequence ID" value="OII74772.1"/>
    <property type="molecule type" value="Genomic_DNA"/>
</dbReference>
<dbReference type="GeneID" id="39977118"/>
<dbReference type="CDD" id="cd20524">
    <property type="entry name" value="CYCLIN_CCNH_rpt1"/>
    <property type="match status" value="1"/>
</dbReference>
<gene>
    <name evidence="2" type="ORF">cubi_00325</name>
</gene>